<evidence type="ECO:0000313" key="2">
    <source>
        <dbReference type="Proteomes" id="UP000246800"/>
    </source>
</evidence>
<accession>A0A317YL70</accession>
<dbReference type="SUPFAM" id="SSF53254">
    <property type="entry name" value="Phosphoglycerate mutase-like"/>
    <property type="match status" value="1"/>
</dbReference>
<sequence length="48" mass="5607">VNEDTQKDDIVIVAHQVVIRCLMVYFNKVSREEAVDLKVENCKPYIIE</sequence>
<name>A0A317YL70_STAPS</name>
<dbReference type="Proteomes" id="UP000246800">
    <property type="component" value="Unassembled WGS sequence"/>
</dbReference>
<dbReference type="EMBL" id="QEIT01000671">
    <property type="protein sequence ID" value="PWZ67633.1"/>
    <property type="molecule type" value="Genomic_DNA"/>
</dbReference>
<dbReference type="InterPro" id="IPR013078">
    <property type="entry name" value="His_Pase_superF_clade-1"/>
</dbReference>
<dbReference type="RefSeq" id="WP_186801984.1">
    <property type="nucleotide sequence ID" value="NZ_QEIT01000671.1"/>
</dbReference>
<feature type="non-terminal residue" evidence="1">
    <location>
        <position position="1"/>
    </location>
</feature>
<dbReference type="Gene3D" id="3.40.50.1240">
    <property type="entry name" value="Phosphoglycerate mutase-like"/>
    <property type="match status" value="1"/>
</dbReference>
<protein>
    <submittedName>
        <fullName evidence="1">Histidine phosphatase family protein</fullName>
    </submittedName>
</protein>
<comment type="caution">
    <text evidence="1">The sequence shown here is derived from an EMBL/GenBank/DDBJ whole genome shotgun (WGS) entry which is preliminary data.</text>
</comment>
<dbReference type="InterPro" id="IPR029033">
    <property type="entry name" value="His_PPase_superfam"/>
</dbReference>
<proteinExistence type="predicted"/>
<dbReference type="AlphaFoldDB" id="A0A317YL70"/>
<dbReference type="Pfam" id="PF00300">
    <property type="entry name" value="His_Phos_1"/>
    <property type="match status" value="1"/>
</dbReference>
<organism evidence="1 2">
    <name type="scientific">Staphylococcus pseudintermedius</name>
    <dbReference type="NCBI Taxonomy" id="283734"/>
    <lineage>
        <taxon>Bacteria</taxon>
        <taxon>Bacillati</taxon>
        <taxon>Bacillota</taxon>
        <taxon>Bacilli</taxon>
        <taxon>Bacillales</taxon>
        <taxon>Staphylococcaceae</taxon>
        <taxon>Staphylococcus</taxon>
        <taxon>Staphylococcus intermedius group</taxon>
    </lineage>
</organism>
<reference evidence="1 2" key="1">
    <citation type="journal article" date="2018" name="Vet. Microbiol.">
        <title>Clonal diversity and geographic distribution of methicillin-resistant Staphylococcus pseudintermedius from Australian animals: Discovery of novel sequence types.</title>
        <authorList>
            <person name="Worthing K.A."/>
            <person name="Abraham S."/>
            <person name="Coombs G.W."/>
            <person name="Pang S."/>
            <person name="Saputra S."/>
            <person name="Jordan D."/>
            <person name="Trott D.J."/>
            <person name="Norris J.M."/>
        </authorList>
    </citation>
    <scope>NUCLEOTIDE SEQUENCE [LARGE SCALE GENOMIC DNA]</scope>
    <source>
        <strain evidence="1 2">ST525 1</strain>
    </source>
</reference>
<evidence type="ECO:0000313" key="1">
    <source>
        <dbReference type="EMBL" id="PWZ67633.1"/>
    </source>
</evidence>
<gene>
    <name evidence="1" type="ORF">DD902_15600</name>
</gene>